<dbReference type="KEGG" id="paun:MJA45_01900"/>
<evidence type="ECO:0000256" key="4">
    <source>
        <dbReference type="ARBA" id="ARBA00022960"/>
    </source>
</evidence>
<evidence type="ECO:0000256" key="6">
    <source>
        <dbReference type="ARBA" id="ARBA00023316"/>
    </source>
</evidence>
<dbReference type="EMBL" id="CP130318">
    <property type="protein sequence ID" value="WNQ11833.1"/>
    <property type="molecule type" value="Genomic_DNA"/>
</dbReference>
<dbReference type="Gene3D" id="3.40.710.10">
    <property type="entry name" value="DD-peptidase/beta-lactamase superfamily"/>
    <property type="match status" value="1"/>
</dbReference>
<feature type="active site" description="Acyl-ester intermediate" evidence="7">
    <location>
        <position position="64"/>
    </location>
</feature>
<evidence type="ECO:0000259" key="10">
    <source>
        <dbReference type="Pfam" id="PF00768"/>
    </source>
</evidence>
<evidence type="ECO:0000256" key="1">
    <source>
        <dbReference type="ARBA" id="ARBA00007164"/>
    </source>
</evidence>
<keyword evidence="11" id="KW-0645">Protease</keyword>
<dbReference type="SUPFAM" id="SSF56601">
    <property type="entry name" value="beta-lactamase/transpeptidase-like"/>
    <property type="match status" value="1"/>
</dbReference>
<evidence type="ECO:0000256" key="2">
    <source>
        <dbReference type="ARBA" id="ARBA00022729"/>
    </source>
</evidence>
<dbReference type="InterPro" id="IPR001967">
    <property type="entry name" value="Peptidase_S11_N"/>
</dbReference>
<feature type="binding site" evidence="8">
    <location>
        <position position="241"/>
    </location>
    <ligand>
        <name>substrate</name>
    </ligand>
</feature>
<evidence type="ECO:0000256" key="7">
    <source>
        <dbReference type="PIRSR" id="PIRSR618044-1"/>
    </source>
</evidence>
<feature type="active site" evidence="7">
    <location>
        <position position="121"/>
    </location>
</feature>
<accession>A0AA96RG11</accession>
<keyword evidence="3 11" id="KW-0378">Hydrolase</keyword>
<dbReference type="Proteomes" id="UP001305702">
    <property type="component" value="Chromosome"/>
</dbReference>
<evidence type="ECO:0000256" key="5">
    <source>
        <dbReference type="ARBA" id="ARBA00022984"/>
    </source>
</evidence>
<feature type="active site" description="Acyl-ester intermediate" evidence="7">
    <location>
        <position position="61"/>
    </location>
</feature>
<dbReference type="Pfam" id="PF00768">
    <property type="entry name" value="Peptidase_S11"/>
    <property type="match status" value="1"/>
</dbReference>
<keyword evidence="5" id="KW-0573">Peptidoglycan synthesis</keyword>
<dbReference type="EC" id="3.4.-.-" evidence="11"/>
<protein>
    <submittedName>
        <fullName evidence="11">D-alanyl-D-alanine carboxypeptidase family protein</fullName>
        <ecNumber evidence="11">3.4.-.-</ecNumber>
    </submittedName>
</protein>
<dbReference type="InterPro" id="IPR012338">
    <property type="entry name" value="Beta-lactam/transpept-like"/>
</dbReference>
<dbReference type="GO" id="GO:0008360">
    <property type="term" value="P:regulation of cell shape"/>
    <property type="evidence" value="ECO:0007669"/>
    <property type="project" value="UniProtKB-KW"/>
</dbReference>
<evidence type="ECO:0000313" key="12">
    <source>
        <dbReference type="Proteomes" id="UP001305702"/>
    </source>
</evidence>
<sequence length="299" mass="32656">MKKLLVLGVVLAFLGYYKWSSLAEMNAKAPEVEARSAVLMDAATGRIYYEANANASMPPASMSKMMTELVVLDELAGGQHKWEEKVRLSRYAAEVTGSKIGLKAGDALSVRDLFDAMVVHSANDAAIALAEHFAGTEAKFADRMNAKAKAIGLSSGTRFVNATGLMRRDLPDQAKVLTGETQMTAKDTAKLAAYLIRTYPEILKVTRINELELSQMNIRLHTTNLMLEGEKYAFSGNDGLKTGYTEEAGYCFTATSEKNGRRLISVVMGTTSPDARFTESEKLLHYGFSRKDGKQGLAE</sequence>
<evidence type="ECO:0000256" key="3">
    <source>
        <dbReference type="ARBA" id="ARBA00022801"/>
    </source>
</evidence>
<reference evidence="11 12" key="1">
    <citation type="submission" date="2022-02" db="EMBL/GenBank/DDBJ databases">
        <title>Paenibacillus sp. MBLB1776 Whole Genome Shotgun Sequencing.</title>
        <authorList>
            <person name="Hwang C.Y."/>
            <person name="Cho E.-S."/>
            <person name="Seo M.-J."/>
        </authorList>
    </citation>
    <scope>NUCLEOTIDE SEQUENCE [LARGE SCALE GENOMIC DNA]</scope>
    <source>
        <strain evidence="11 12">MBLB1776</strain>
    </source>
</reference>
<dbReference type="GO" id="GO:0009002">
    <property type="term" value="F:serine-type D-Ala-D-Ala carboxypeptidase activity"/>
    <property type="evidence" value="ECO:0007669"/>
    <property type="project" value="InterPro"/>
</dbReference>
<comment type="similarity">
    <text evidence="1 9">Belongs to the peptidase S11 family.</text>
</comment>
<dbReference type="PANTHER" id="PTHR21581:SF11">
    <property type="entry name" value="D-ALANYL-D-ALANINE CARBOXYPEPTIDASE DACA"/>
    <property type="match status" value="1"/>
</dbReference>
<gene>
    <name evidence="11" type="ORF">MJA45_01900</name>
</gene>
<evidence type="ECO:0000256" key="8">
    <source>
        <dbReference type="PIRSR" id="PIRSR618044-2"/>
    </source>
</evidence>
<keyword evidence="2" id="KW-0732">Signal</keyword>
<name>A0AA96RG11_9BACL</name>
<evidence type="ECO:0000256" key="9">
    <source>
        <dbReference type="RuleBase" id="RU004016"/>
    </source>
</evidence>
<evidence type="ECO:0000313" key="11">
    <source>
        <dbReference type="EMBL" id="WNQ11833.1"/>
    </source>
</evidence>
<feature type="domain" description="Peptidase S11 D-alanyl-D-alanine carboxypeptidase A N-terminal" evidence="10">
    <location>
        <begin position="25"/>
        <end position="270"/>
    </location>
</feature>
<proteinExistence type="inferred from homology"/>
<dbReference type="PANTHER" id="PTHR21581">
    <property type="entry name" value="D-ALANYL-D-ALANINE CARBOXYPEPTIDASE"/>
    <property type="match status" value="1"/>
</dbReference>
<keyword evidence="4" id="KW-0133">Cell shape</keyword>
<organism evidence="11 12">
    <name type="scientific">Paenibacillus aurantius</name>
    <dbReference type="NCBI Taxonomy" id="2918900"/>
    <lineage>
        <taxon>Bacteria</taxon>
        <taxon>Bacillati</taxon>
        <taxon>Bacillota</taxon>
        <taxon>Bacilli</taxon>
        <taxon>Bacillales</taxon>
        <taxon>Paenibacillaceae</taxon>
        <taxon>Paenibacillus</taxon>
    </lineage>
</organism>
<keyword evidence="6" id="KW-0961">Cell wall biogenesis/degradation</keyword>
<dbReference type="GO" id="GO:0006508">
    <property type="term" value="P:proteolysis"/>
    <property type="evidence" value="ECO:0007669"/>
    <property type="project" value="InterPro"/>
</dbReference>
<dbReference type="RefSeq" id="WP_315605608.1">
    <property type="nucleotide sequence ID" value="NZ_CP130318.1"/>
</dbReference>
<dbReference type="GO" id="GO:0071555">
    <property type="term" value="P:cell wall organization"/>
    <property type="evidence" value="ECO:0007669"/>
    <property type="project" value="UniProtKB-KW"/>
</dbReference>
<keyword evidence="11" id="KW-0121">Carboxypeptidase</keyword>
<dbReference type="InterPro" id="IPR018044">
    <property type="entry name" value="Peptidase_S11"/>
</dbReference>
<dbReference type="GO" id="GO:0009252">
    <property type="term" value="P:peptidoglycan biosynthetic process"/>
    <property type="evidence" value="ECO:0007669"/>
    <property type="project" value="UniProtKB-KW"/>
</dbReference>
<keyword evidence="12" id="KW-1185">Reference proteome</keyword>
<dbReference type="PRINTS" id="PR00725">
    <property type="entry name" value="DADACBPTASE1"/>
</dbReference>
<dbReference type="AlphaFoldDB" id="A0AA96RG11"/>